<keyword evidence="8" id="KW-1185">Reference proteome</keyword>
<dbReference type="PANTHER" id="PTHR36449">
    <property type="entry name" value="ACETYLTRANSFERASE-RELATED"/>
    <property type="match status" value="1"/>
</dbReference>
<dbReference type="Pfam" id="PF13508">
    <property type="entry name" value="Acetyltransf_7"/>
    <property type="match status" value="1"/>
</dbReference>
<comment type="catalytic activity">
    <reaction evidence="5">
        <text>glycyl-tRNA(Gly) + acetyl-CoA = N-acetylglycyl-tRNA(Gly) + CoA + H(+)</text>
        <dbReference type="Rhea" id="RHEA:81867"/>
        <dbReference type="Rhea" id="RHEA-COMP:9683"/>
        <dbReference type="Rhea" id="RHEA-COMP:19766"/>
        <dbReference type="ChEBI" id="CHEBI:15378"/>
        <dbReference type="ChEBI" id="CHEBI:57287"/>
        <dbReference type="ChEBI" id="CHEBI:57288"/>
        <dbReference type="ChEBI" id="CHEBI:78522"/>
        <dbReference type="ChEBI" id="CHEBI:232036"/>
    </reaction>
</comment>
<gene>
    <name evidence="7" type="ORF">ACFSNB_01750</name>
</gene>
<evidence type="ECO:0000259" key="6">
    <source>
        <dbReference type="PROSITE" id="PS51186"/>
    </source>
</evidence>
<keyword evidence="4 7" id="KW-0012">Acyltransferase</keyword>
<name>A0ABW5C5I9_9PROT</name>
<dbReference type="Gene3D" id="3.40.630.30">
    <property type="match status" value="1"/>
</dbReference>
<dbReference type="PROSITE" id="PS51186">
    <property type="entry name" value="GNAT"/>
    <property type="match status" value="1"/>
</dbReference>
<evidence type="ECO:0000313" key="7">
    <source>
        <dbReference type="EMBL" id="MFD2232520.1"/>
    </source>
</evidence>
<keyword evidence="3 7" id="KW-0808">Transferase</keyword>
<keyword evidence="1" id="KW-0678">Repressor</keyword>
<evidence type="ECO:0000313" key="8">
    <source>
        <dbReference type="Proteomes" id="UP001597296"/>
    </source>
</evidence>
<comment type="caution">
    <text evidence="7">The sequence shown here is derived from an EMBL/GenBank/DDBJ whole genome shotgun (WGS) entry which is preliminary data.</text>
</comment>
<accession>A0ABW5C5I9</accession>
<dbReference type="EC" id="2.3.1.-" evidence="7"/>
<dbReference type="InterPro" id="IPR000182">
    <property type="entry name" value="GNAT_dom"/>
</dbReference>
<dbReference type="GO" id="GO:0016746">
    <property type="term" value="F:acyltransferase activity"/>
    <property type="evidence" value="ECO:0007669"/>
    <property type="project" value="UniProtKB-KW"/>
</dbReference>
<feature type="domain" description="N-acetyltransferase" evidence="6">
    <location>
        <begin position="8"/>
        <end position="165"/>
    </location>
</feature>
<keyword evidence="2" id="KW-1277">Toxin-antitoxin system</keyword>
<evidence type="ECO:0000256" key="2">
    <source>
        <dbReference type="ARBA" id="ARBA00022649"/>
    </source>
</evidence>
<organism evidence="7 8">
    <name type="scientific">Phaeospirillum tilakii</name>
    <dbReference type="NCBI Taxonomy" id="741673"/>
    <lineage>
        <taxon>Bacteria</taxon>
        <taxon>Pseudomonadati</taxon>
        <taxon>Pseudomonadota</taxon>
        <taxon>Alphaproteobacteria</taxon>
        <taxon>Rhodospirillales</taxon>
        <taxon>Rhodospirillaceae</taxon>
        <taxon>Phaeospirillum</taxon>
    </lineage>
</organism>
<dbReference type="Proteomes" id="UP001597296">
    <property type="component" value="Unassembled WGS sequence"/>
</dbReference>
<reference evidence="8" key="1">
    <citation type="journal article" date="2019" name="Int. J. Syst. Evol. Microbiol.">
        <title>The Global Catalogue of Microorganisms (GCM) 10K type strain sequencing project: providing services to taxonomists for standard genome sequencing and annotation.</title>
        <authorList>
            <consortium name="The Broad Institute Genomics Platform"/>
            <consortium name="The Broad Institute Genome Sequencing Center for Infectious Disease"/>
            <person name="Wu L."/>
            <person name="Ma J."/>
        </authorList>
    </citation>
    <scope>NUCLEOTIDE SEQUENCE [LARGE SCALE GENOMIC DNA]</scope>
    <source>
        <strain evidence="8">KCTC 15012</strain>
    </source>
</reference>
<protein>
    <submittedName>
        <fullName evidence="7">GNAT family N-acetyltransferase</fullName>
        <ecNumber evidence="7">2.3.1.-</ecNumber>
    </submittedName>
</protein>
<dbReference type="SUPFAM" id="SSF55729">
    <property type="entry name" value="Acyl-CoA N-acyltransferases (Nat)"/>
    <property type="match status" value="1"/>
</dbReference>
<sequence length="173" mass="18291">MSFDAASILIRPLAPDHDRASFTCGNAALDRYLREQAGQDVRRATARVFVAAPADQPERVLGYFTLSAALVVPADLPAALERKLPKHAIPAALIGRLAVDNSTQGRGLGGVLIADAVRKIRLAAETVAMAVIVVDPIDGRARAFYAAFGFQGLNGPQRRMFIAMQGGRAGSAP</sequence>
<dbReference type="PANTHER" id="PTHR36449:SF1">
    <property type="entry name" value="ACETYLTRANSFERASE"/>
    <property type="match status" value="1"/>
</dbReference>
<evidence type="ECO:0000256" key="4">
    <source>
        <dbReference type="ARBA" id="ARBA00023315"/>
    </source>
</evidence>
<dbReference type="InterPro" id="IPR016181">
    <property type="entry name" value="Acyl_CoA_acyltransferase"/>
</dbReference>
<dbReference type="EMBL" id="JBHUIY010000002">
    <property type="protein sequence ID" value="MFD2232520.1"/>
    <property type="molecule type" value="Genomic_DNA"/>
</dbReference>
<dbReference type="RefSeq" id="WP_377313896.1">
    <property type="nucleotide sequence ID" value="NZ_JBHUIY010000002.1"/>
</dbReference>
<evidence type="ECO:0000256" key="3">
    <source>
        <dbReference type="ARBA" id="ARBA00022679"/>
    </source>
</evidence>
<proteinExistence type="predicted"/>
<evidence type="ECO:0000256" key="1">
    <source>
        <dbReference type="ARBA" id="ARBA00022491"/>
    </source>
</evidence>
<evidence type="ECO:0000256" key="5">
    <source>
        <dbReference type="ARBA" id="ARBA00049880"/>
    </source>
</evidence>